<keyword evidence="3" id="KW-1185">Reference proteome</keyword>
<sequence length="142" mass="15854">MGKLGPWEGNDGIKQDFANRGTGWMPEKGTVKMIWLEPGDTLIMRPGHPVIHAAATLTDCIMAGGKMWTAAAMNDIVQNIKYIMDPDHTHGASSTKHRSGGTSFRRLQYCNNGDAPLSVPPYRGRKRGRRWKHDRWPQSIGE</sequence>
<dbReference type="Proteomes" id="UP000799770">
    <property type="component" value="Unassembled WGS sequence"/>
</dbReference>
<feature type="compositionally biased region" description="Basic residues" evidence="1">
    <location>
        <begin position="123"/>
        <end position="133"/>
    </location>
</feature>
<proteinExistence type="predicted"/>
<name>A0A6A5YF14_9PLEO</name>
<reference evidence="2" key="1">
    <citation type="journal article" date="2020" name="Stud. Mycol.">
        <title>101 Dothideomycetes genomes: a test case for predicting lifestyles and emergence of pathogens.</title>
        <authorList>
            <person name="Haridas S."/>
            <person name="Albert R."/>
            <person name="Binder M."/>
            <person name="Bloem J."/>
            <person name="Labutti K."/>
            <person name="Salamov A."/>
            <person name="Andreopoulos B."/>
            <person name="Baker S."/>
            <person name="Barry K."/>
            <person name="Bills G."/>
            <person name="Bluhm B."/>
            <person name="Cannon C."/>
            <person name="Castanera R."/>
            <person name="Culley D."/>
            <person name="Daum C."/>
            <person name="Ezra D."/>
            <person name="Gonzalez J."/>
            <person name="Henrissat B."/>
            <person name="Kuo A."/>
            <person name="Liang C."/>
            <person name="Lipzen A."/>
            <person name="Lutzoni F."/>
            <person name="Magnuson J."/>
            <person name="Mondo S."/>
            <person name="Nolan M."/>
            <person name="Ohm R."/>
            <person name="Pangilinan J."/>
            <person name="Park H.-J."/>
            <person name="Ramirez L."/>
            <person name="Alfaro M."/>
            <person name="Sun H."/>
            <person name="Tritt A."/>
            <person name="Yoshinaga Y."/>
            <person name="Zwiers L.-H."/>
            <person name="Turgeon B."/>
            <person name="Goodwin S."/>
            <person name="Spatafora J."/>
            <person name="Crous P."/>
            <person name="Grigoriev I."/>
        </authorList>
    </citation>
    <scope>NUCLEOTIDE SEQUENCE</scope>
    <source>
        <strain evidence="2">CBS 627.86</strain>
    </source>
</reference>
<evidence type="ECO:0000313" key="2">
    <source>
        <dbReference type="EMBL" id="KAF2105716.1"/>
    </source>
</evidence>
<dbReference type="AlphaFoldDB" id="A0A6A5YF14"/>
<dbReference type="OrthoDB" id="4161428at2759"/>
<evidence type="ECO:0000256" key="1">
    <source>
        <dbReference type="SAM" id="MobiDB-lite"/>
    </source>
</evidence>
<dbReference type="EMBL" id="ML977373">
    <property type="protein sequence ID" value="KAF2105716.1"/>
    <property type="molecule type" value="Genomic_DNA"/>
</dbReference>
<gene>
    <name evidence="2" type="ORF">BDV96DRAFT_655376</name>
</gene>
<accession>A0A6A5YF14</accession>
<protein>
    <submittedName>
        <fullName evidence="2">Uncharacterized protein</fullName>
    </submittedName>
</protein>
<feature type="region of interest" description="Disordered" evidence="1">
    <location>
        <begin position="1"/>
        <end position="21"/>
    </location>
</feature>
<feature type="region of interest" description="Disordered" evidence="1">
    <location>
        <begin position="118"/>
        <end position="142"/>
    </location>
</feature>
<organism evidence="2 3">
    <name type="scientific">Lophiotrema nucula</name>
    <dbReference type="NCBI Taxonomy" id="690887"/>
    <lineage>
        <taxon>Eukaryota</taxon>
        <taxon>Fungi</taxon>
        <taxon>Dikarya</taxon>
        <taxon>Ascomycota</taxon>
        <taxon>Pezizomycotina</taxon>
        <taxon>Dothideomycetes</taxon>
        <taxon>Pleosporomycetidae</taxon>
        <taxon>Pleosporales</taxon>
        <taxon>Lophiotremataceae</taxon>
        <taxon>Lophiotrema</taxon>
    </lineage>
</organism>
<evidence type="ECO:0000313" key="3">
    <source>
        <dbReference type="Proteomes" id="UP000799770"/>
    </source>
</evidence>